<dbReference type="Proteomes" id="UP000070089">
    <property type="component" value="Unassembled WGS sequence"/>
</dbReference>
<feature type="region of interest" description="Disordered" evidence="1">
    <location>
        <begin position="599"/>
        <end position="619"/>
    </location>
</feature>
<dbReference type="Pfam" id="PF12796">
    <property type="entry name" value="Ank_2"/>
    <property type="match status" value="1"/>
</dbReference>
<feature type="compositionally biased region" description="Basic and acidic residues" evidence="1">
    <location>
        <begin position="371"/>
        <end position="381"/>
    </location>
</feature>
<dbReference type="EMBL" id="JXTI01000121">
    <property type="protein sequence ID" value="KWX12364.1"/>
    <property type="molecule type" value="Genomic_DNA"/>
</dbReference>
<sequence>MDQWFRAARTGDIAYIKAHYRQMRGSRTANGGYSALMIAARYGCREVVSLLKSHEARIYCDTHWTALIFACDSGHQPIVQELAPLEAGLSDYRGITGLMRASLHGFTTIIRALLPYGEEVNATLREPVSDFPKGCNALTMAMMSGHRESVQLLLPVEFSSLTIATVQDCVRDRELTDVQTDCINLVTSFLEQRAMIEDPSFKSTYPWFYAAATNDAQYIRDHLSEAAKTSNPDDGNKCALFYAIIHGAKDVAEILFEVEKDCVDSSQNGFTSYLKDTVFKDIIIGSSASLSKQLISTAPDLLINTESVATTSQPIDPYLRENGTCGLLDQAEDPKKPASTVSLLHATPRLAIPNTKPIPLRAANTRTTPQEARRPKSKEIRGVSQGTISPGPTRSQSTERLISRKGDGSATTPLRQTSSKCSSRVTRSSSRSSSASRFVPGRAGSSTVNHTSRKSFSKTGPYDSETNVTRHKIVNKADLPAISKLVKESVLKANAQDTSQELVSICASDNCRTILERTEENNSLKDLSLPCVSIGATHEEADTTDEAAHLFSQTKASSAEPSVHNSGTSGAQEDIDSPGHEDCFKLLAKCATSNMASATITPGATNRPSKYSPRGDGSIEGVEKSLSALLAGISERIERMDTLATHNAEQCTSLSVGFEKITALITKHNEQIENIWKAHQALAISVLQEKSNRDRSETGNYSAATPSSVTADYRTQPPAMPHNAEEPVAACSGEPNAKVNSMSASVCGEAPQQLSILSPNESSLYDQTRFVTRSVVPAALSTIYIGPLQQPSTHDPDDNTPTIIPETASAPPAPVSESAGPYLAMKNETNKTIRCLLTNTDSDRRKIPLLDLYASFQGYVYLLSVILSLIAISSLTSNVILPFSMKQ</sequence>
<dbReference type="GO" id="GO:0016301">
    <property type="term" value="F:kinase activity"/>
    <property type="evidence" value="ECO:0007669"/>
    <property type="project" value="UniProtKB-KW"/>
</dbReference>
<feature type="transmembrane region" description="Helical" evidence="2">
    <location>
        <begin position="859"/>
        <end position="881"/>
    </location>
</feature>
<feature type="compositionally biased region" description="Low complexity" evidence="1">
    <location>
        <begin position="418"/>
        <end position="437"/>
    </location>
</feature>
<dbReference type="SUPFAM" id="SSF48403">
    <property type="entry name" value="Ankyrin repeat"/>
    <property type="match status" value="1"/>
</dbReference>
<feature type="region of interest" description="Disordered" evidence="1">
    <location>
        <begin position="347"/>
        <end position="467"/>
    </location>
</feature>
<evidence type="ECO:0000313" key="3">
    <source>
        <dbReference type="EMBL" id="KWX12364.1"/>
    </source>
</evidence>
<dbReference type="InterPro" id="IPR002110">
    <property type="entry name" value="Ankyrin_rpt"/>
</dbReference>
<dbReference type="AlphaFoldDB" id="A0A132NQL6"/>
<dbReference type="VEuPathDB" id="GiardiaDB:QR46_3665"/>
<comment type="caution">
    <text evidence="3">The sequence shown here is derived from an EMBL/GenBank/DDBJ whole genome shotgun (WGS) entry which is preliminary data.</text>
</comment>
<proteinExistence type="predicted"/>
<dbReference type="OrthoDB" id="10254643at2759"/>
<evidence type="ECO:0000256" key="2">
    <source>
        <dbReference type="SAM" id="Phobius"/>
    </source>
</evidence>
<keyword evidence="2" id="KW-0812">Transmembrane</keyword>
<dbReference type="PANTHER" id="PTHR24120">
    <property type="entry name" value="GH07239P"/>
    <property type="match status" value="1"/>
</dbReference>
<dbReference type="Gene3D" id="1.25.40.20">
    <property type="entry name" value="Ankyrin repeat-containing domain"/>
    <property type="match status" value="1"/>
</dbReference>
<feature type="region of interest" description="Disordered" evidence="1">
    <location>
        <begin position="787"/>
        <end position="815"/>
    </location>
</feature>
<feature type="compositionally biased region" description="Polar residues" evidence="1">
    <location>
        <begin position="599"/>
        <end position="609"/>
    </location>
</feature>
<feature type="region of interest" description="Disordered" evidence="1">
    <location>
        <begin position="690"/>
        <end position="712"/>
    </location>
</feature>
<dbReference type="InterPro" id="IPR036770">
    <property type="entry name" value="Ankyrin_rpt-contain_sf"/>
</dbReference>
<dbReference type="PANTHER" id="PTHR24120:SF4">
    <property type="entry name" value="GH07239P"/>
    <property type="match status" value="1"/>
</dbReference>
<evidence type="ECO:0000256" key="1">
    <source>
        <dbReference type="SAM" id="MobiDB-lite"/>
    </source>
</evidence>
<keyword evidence="2" id="KW-0472">Membrane</keyword>
<keyword evidence="2" id="KW-1133">Transmembrane helix</keyword>
<feature type="compositionally biased region" description="Polar residues" evidence="1">
    <location>
        <begin position="384"/>
        <end position="400"/>
    </location>
</feature>
<accession>A0A132NQL6</accession>
<feature type="region of interest" description="Disordered" evidence="1">
    <location>
        <begin position="553"/>
        <end position="576"/>
    </location>
</feature>
<gene>
    <name evidence="3" type="ORF">QR46_3665</name>
</gene>
<keyword evidence="3" id="KW-0808">Transferase</keyword>
<protein>
    <submittedName>
        <fullName evidence="3">Ser/Thr protein kinase</fullName>
    </submittedName>
</protein>
<feature type="compositionally biased region" description="Polar residues" evidence="1">
    <location>
        <begin position="553"/>
        <end position="571"/>
    </location>
</feature>
<evidence type="ECO:0000313" key="4">
    <source>
        <dbReference type="Proteomes" id="UP000070089"/>
    </source>
</evidence>
<keyword evidence="3" id="KW-0418">Kinase</keyword>
<name>A0A132NQL6_GIAIN</name>
<dbReference type="SMART" id="SM00248">
    <property type="entry name" value="ANK"/>
    <property type="match status" value="5"/>
</dbReference>
<organism evidence="3 4">
    <name type="scientific">Giardia duodenalis assemblage B</name>
    <dbReference type="NCBI Taxonomy" id="1394984"/>
    <lineage>
        <taxon>Eukaryota</taxon>
        <taxon>Metamonada</taxon>
        <taxon>Diplomonadida</taxon>
        <taxon>Hexamitidae</taxon>
        <taxon>Giardiinae</taxon>
        <taxon>Giardia</taxon>
    </lineage>
</organism>
<feature type="compositionally biased region" description="Polar residues" evidence="1">
    <location>
        <begin position="698"/>
        <end position="710"/>
    </location>
</feature>
<reference evidence="3 4" key="1">
    <citation type="journal article" date="2015" name="Mol. Biochem. Parasitol.">
        <title>Identification of polymorphic genes for use in assemblage B genotyping assays through comparative genomics of multiple assemblage B Giardia duodenalis isolates.</title>
        <authorList>
            <person name="Wielinga C."/>
            <person name="Thompson R.C."/>
            <person name="Monis P."/>
            <person name="Ryan U."/>
        </authorList>
    </citation>
    <scope>NUCLEOTIDE SEQUENCE [LARGE SCALE GENOMIC DNA]</scope>
    <source>
        <strain evidence="3 4">BAH15c1</strain>
    </source>
</reference>